<reference evidence="7 8" key="1">
    <citation type="submission" date="2018-03" db="EMBL/GenBank/DDBJ databases">
        <title>Genomic Encyclopedia of Archaeal and Bacterial Type Strains, Phase II (KMG-II): from individual species to whole genera.</title>
        <authorList>
            <person name="Goeker M."/>
        </authorList>
    </citation>
    <scope>NUCLEOTIDE SEQUENCE [LARGE SCALE GENOMIC DNA]</scope>
    <source>
        <strain evidence="7 8">DSM 45312</strain>
    </source>
</reference>
<evidence type="ECO:0000256" key="5">
    <source>
        <dbReference type="SAM" id="SignalP"/>
    </source>
</evidence>
<dbReference type="GO" id="GO:0006508">
    <property type="term" value="P:proteolysis"/>
    <property type="evidence" value="ECO:0007669"/>
    <property type="project" value="UniProtKB-KW"/>
</dbReference>
<evidence type="ECO:0000313" key="7">
    <source>
        <dbReference type="EMBL" id="PSK99528.1"/>
    </source>
</evidence>
<keyword evidence="2" id="KW-0645">Protease</keyword>
<accession>A0A2P8DQP0</accession>
<dbReference type="OrthoDB" id="5244330at2"/>
<dbReference type="InterPro" id="IPR038765">
    <property type="entry name" value="Papain-like_cys_pep_sf"/>
</dbReference>
<feature type="domain" description="NlpC/P60" evidence="6">
    <location>
        <begin position="20"/>
        <end position="138"/>
    </location>
</feature>
<organism evidence="7 8">
    <name type="scientific">Murinocardiopsis flavida</name>
    <dbReference type="NCBI Taxonomy" id="645275"/>
    <lineage>
        <taxon>Bacteria</taxon>
        <taxon>Bacillati</taxon>
        <taxon>Actinomycetota</taxon>
        <taxon>Actinomycetes</taxon>
        <taxon>Streptosporangiales</taxon>
        <taxon>Nocardiopsidaceae</taxon>
        <taxon>Murinocardiopsis</taxon>
    </lineage>
</organism>
<gene>
    <name evidence="7" type="ORF">CLV63_103253</name>
</gene>
<proteinExistence type="inferred from homology"/>
<evidence type="ECO:0000313" key="8">
    <source>
        <dbReference type="Proteomes" id="UP000240542"/>
    </source>
</evidence>
<dbReference type="GO" id="GO:0008234">
    <property type="term" value="F:cysteine-type peptidase activity"/>
    <property type="evidence" value="ECO:0007669"/>
    <property type="project" value="UniProtKB-KW"/>
</dbReference>
<keyword evidence="3" id="KW-0378">Hydrolase</keyword>
<keyword evidence="5" id="KW-0732">Signal</keyword>
<evidence type="ECO:0000256" key="1">
    <source>
        <dbReference type="ARBA" id="ARBA00007074"/>
    </source>
</evidence>
<feature type="signal peptide" evidence="5">
    <location>
        <begin position="1"/>
        <end position="18"/>
    </location>
</feature>
<keyword evidence="8" id="KW-1185">Reference proteome</keyword>
<feature type="chain" id="PRO_5038588816" evidence="5">
    <location>
        <begin position="19"/>
        <end position="138"/>
    </location>
</feature>
<sequence length="138" mass="14409">MCAALSVAGLGGAAPAAAAQAKATKAVDFAKAQLGKPYRYGGNGPSSYDCSGLVKRSYRSAGVSLSRTTQAQYRQGRSVARSHLRPGDLVFFYRGPSHVGMYVGGGKMVHAPSSGKRIKVERMAGHYNGSMVGARRVA</sequence>
<evidence type="ECO:0000259" key="6">
    <source>
        <dbReference type="PROSITE" id="PS51935"/>
    </source>
</evidence>
<keyword evidence="4" id="KW-0788">Thiol protease</keyword>
<comment type="similarity">
    <text evidence="1">Belongs to the peptidase C40 family.</text>
</comment>
<dbReference type="Pfam" id="PF00877">
    <property type="entry name" value="NLPC_P60"/>
    <property type="match status" value="1"/>
</dbReference>
<protein>
    <submittedName>
        <fullName evidence="7">NlpC/P60 family protein</fullName>
    </submittedName>
</protein>
<dbReference type="SUPFAM" id="SSF54001">
    <property type="entry name" value="Cysteine proteinases"/>
    <property type="match status" value="1"/>
</dbReference>
<dbReference type="Proteomes" id="UP000240542">
    <property type="component" value="Unassembled WGS sequence"/>
</dbReference>
<dbReference type="RefSeq" id="WP_106581920.1">
    <property type="nucleotide sequence ID" value="NZ_PYGA01000003.1"/>
</dbReference>
<name>A0A2P8DQP0_9ACTN</name>
<comment type="caution">
    <text evidence="7">The sequence shown here is derived from an EMBL/GenBank/DDBJ whole genome shotgun (WGS) entry which is preliminary data.</text>
</comment>
<dbReference type="AlphaFoldDB" id="A0A2P8DQP0"/>
<dbReference type="Gene3D" id="3.90.1720.10">
    <property type="entry name" value="endopeptidase domain like (from Nostoc punctiforme)"/>
    <property type="match status" value="1"/>
</dbReference>
<dbReference type="InterPro" id="IPR000064">
    <property type="entry name" value="NLP_P60_dom"/>
</dbReference>
<evidence type="ECO:0000256" key="2">
    <source>
        <dbReference type="ARBA" id="ARBA00022670"/>
    </source>
</evidence>
<dbReference type="InterPro" id="IPR051202">
    <property type="entry name" value="Peptidase_C40"/>
</dbReference>
<dbReference type="PROSITE" id="PS51935">
    <property type="entry name" value="NLPC_P60"/>
    <property type="match status" value="1"/>
</dbReference>
<dbReference type="EMBL" id="PYGA01000003">
    <property type="protein sequence ID" value="PSK99528.1"/>
    <property type="molecule type" value="Genomic_DNA"/>
</dbReference>
<dbReference type="PANTHER" id="PTHR47053:SF1">
    <property type="entry name" value="MUREIN DD-ENDOPEPTIDASE MEPH-RELATED"/>
    <property type="match status" value="1"/>
</dbReference>
<dbReference type="PANTHER" id="PTHR47053">
    <property type="entry name" value="MUREIN DD-ENDOPEPTIDASE MEPH-RELATED"/>
    <property type="match status" value="1"/>
</dbReference>
<evidence type="ECO:0000256" key="4">
    <source>
        <dbReference type="ARBA" id="ARBA00022807"/>
    </source>
</evidence>
<evidence type="ECO:0000256" key="3">
    <source>
        <dbReference type="ARBA" id="ARBA00022801"/>
    </source>
</evidence>